<dbReference type="Pfam" id="PF01522">
    <property type="entry name" value="Polysacc_deac_1"/>
    <property type="match status" value="1"/>
</dbReference>
<gene>
    <name evidence="4" type="ORF">AAAX94_12585</name>
</gene>
<dbReference type="Proteomes" id="UP001470752">
    <property type="component" value="Unassembled WGS sequence"/>
</dbReference>
<accession>A0ABV1CN77</accession>
<dbReference type="InterPro" id="IPR011330">
    <property type="entry name" value="Glyco_hydro/deAcase_b/a-brl"/>
</dbReference>
<proteinExistence type="predicted"/>
<dbReference type="Gene3D" id="3.20.20.370">
    <property type="entry name" value="Glycoside hydrolase/deacetylase"/>
    <property type="match status" value="1"/>
</dbReference>
<keyword evidence="5" id="KW-1185">Reference proteome</keyword>
<dbReference type="GO" id="GO:0016787">
    <property type="term" value="F:hydrolase activity"/>
    <property type="evidence" value="ECO:0007669"/>
    <property type="project" value="UniProtKB-KW"/>
</dbReference>
<protein>
    <submittedName>
        <fullName evidence="4">Polysaccharide deacetylase family protein</fullName>
        <ecNumber evidence="4">3.-.-.-</ecNumber>
    </submittedName>
</protein>
<evidence type="ECO:0000256" key="1">
    <source>
        <dbReference type="ARBA" id="ARBA00022723"/>
    </source>
</evidence>
<comment type="caution">
    <text evidence="4">The sequence shown here is derived from an EMBL/GenBank/DDBJ whole genome shotgun (WGS) entry which is preliminary data.</text>
</comment>
<reference evidence="4 5" key="1">
    <citation type="submission" date="2024-04" db="EMBL/GenBank/DDBJ databases">
        <title>Human intestinal bacterial collection.</title>
        <authorList>
            <person name="Pauvert C."/>
            <person name="Hitch T.C.A."/>
            <person name="Clavel T."/>
        </authorList>
    </citation>
    <scope>NUCLEOTIDE SEQUENCE [LARGE SCALE GENOMIC DNA]</scope>
    <source>
        <strain evidence="4 5">CLA-AA-H161</strain>
    </source>
</reference>
<evidence type="ECO:0000313" key="5">
    <source>
        <dbReference type="Proteomes" id="UP001470752"/>
    </source>
</evidence>
<dbReference type="PANTHER" id="PTHR10587:SF133">
    <property type="entry name" value="CHITIN DEACETYLASE 1-RELATED"/>
    <property type="match status" value="1"/>
</dbReference>
<evidence type="ECO:0000256" key="2">
    <source>
        <dbReference type="ARBA" id="ARBA00022801"/>
    </source>
</evidence>
<dbReference type="SUPFAM" id="SSF88713">
    <property type="entry name" value="Glycoside hydrolase/deacetylase"/>
    <property type="match status" value="1"/>
</dbReference>
<keyword evidence="1" id="KW-0479">Metal-binding</keyword>
<dbReference type="InterPro" id="IPR050248">
    <property type="entry name" value="Polysacc_deacetylase_ArnD"/>
</dbReference>
<feature type="domain" description="NodB homology" evidence="3">
    <location>
        <begin position="70"/>
        <end position="244"/>
    </location>
</feature>
<dbReference type="InterPro" id="IPR002509">
    <property type="entry name" value="NODB_dom"/>
</dbReference>
<evidence type="ECO:0000259" key="3">
    <source>
        <dbReference type="PROSITE" id="PS51677"/>
    </source>
</evidence>
<dbReference type="RefSeq" id="WP_243000166.1">
    <property type="nucleotide sequence ID" value="NZ_JBBNFW010000177.1"/>
</dbReference>
<dbReference type="EC" id="3.-.-.-" evidence="4"/>
<sequence>MKEKTGHLVMWVQGLVLVLLCARLGAGAILEKEGETGTAGEEAVQLTNAAKNGDAKADFDQNRGLVQEKKRVALTFDDGPSSKYTPLLLEGLKERGVHATFFLMGKNIEGKEELVKRMQAEGHLIGNHTYNHVELCKISKEAARTEIEATNQEIYDITGEYPMWLRPPYGEWQKNLDFYVNMFPVLWDIDTLDWKSQNVNAVMQIVESEIEDGAVILMHDAYQSSVDAALQIVDLLTAQGYEFVTVDELVLP</sequence>
<keyword evidence="2 4" id="KW-0378">Hydrolase</keyword>
<dbReference type="PROSITE" id="PS51677">
    <property type="entry name" value="NODB"/>
    <property type="match status" value="1"/>
</dbReference>
<evidence type="ECO:0000313" key="4">
    <source>
        <dbReference type="EMBL" id="MEQ2413849.1"/>
    </source>
</evidence>
<dbReference type="EMBL" id="JBBNFW010000177">
    <property type="protein sequence ID" value="MEQ2413849.1"/>
    <property type="molecule type" value="Genomic_DNA"/>
</dbReference>
<name>A0ABV1CN77_9FIRM</name>
<dbReference type="PANTHER" id="PTHR10587">
    <property type="entry name" value="GLYCOSYL TRANSFERASE-RELATED"/>
    <property type="match status" value="1"/>
</dbReference>
<dbReference type="CDD" id="cd10954">
    <property type="entry name" value="CE4_CtAXE_like"/>
    <property type="match status" value="1"/>
</dbReference>
<organism evidence="4 5">
    <name type="scientific">Blautia acetigignens</name>
    <dbReference type="NCBI Taxonomy" id="2981783"/>
    <lineage>
        <taxon>Bacteria</taxon>
        <taxon>Bacillati</taxon>
        <taxon>Bacillota</taxon>
        <taxon>Clostridia</taxon>
        <taxon>Lachnospirales</taxon>
        <taxon>Lachnospiraceae</taxon>
        <taxon>Blautia</taxon>
    </lineage>
</organism>